<organism evidence="2 3">
    <name type="scientific">Methylophilus rhizosphaerae</name>
    <dbReference type="NCBI Taxonomy" id="492660"/>
    <lineage>
        <taxon>Bacteria</taxon>
        <taxon>Pseudomonadati</taxon>
        <taxon>Pseudomonadota</taxon>
        <taxon>Betaproteobacteria</taxon>
        <taxon>Nitrosomonadales</taxon>
        <taxon>Methylophilaceae</taxon>
        <taxon>Methylophilus</taxon>
    </lineage>
</organism>
<feature type="compositionally biased region" description="Basic and acidic residues" evidence="1">
    <location>
        <begin position="44"/>
        <end position="54"/>
    </location>
</feature>
<proteinExistence type="predicted"/>
<gene>
    <name evidence="2" type="ORF">SAMN05192566_2067</name>
</gene>
<name>A0A1G9DYT4_9PROT</name>
<dbReference type="RefSeq" id="WP_176755266.1">
    <property type="nucleotide sequence ID" value="NZ_FNFX01000004.1"/>
</dbReference>
<dbReference type="Proteomes" id="UP000198629">
    <property type="component" value="Unassembled WGS sequence"/>
</dbReference>
<reference evidence="3" key="1">
    <citation type="submission" date="2016-10" db="EMBL/GenBank/DDBJ databases">
        <authorList>
            <person name="Varghese N."/>
            <person name="Submissions S."/>
        </authorList>
    </citation>
    <scope>NUCLEOTIDE SEQUENCE [LARGE SCALE GENOMIC DNA]</scope>
    <source>
        <strain evidence="3">CBMB127</strain>
    </source>
</reference>
<evidence type="ECO:0000256" key="1">
    <source>
        <dbReference type="SAM" id="MobiDB-lite"/>
    </source>
</evidence>
<feature type="compositionally biased region" description="Low complexity" evidence="1">
    <location>
        <begin position="29"/>
        <end position="43"/>
    </location>
</feature>
<evidence type="ECO:0000313" key="2">
    <source>
        <dbReference type="EMBL" id="SDK69036.1"/>
    </source>
</evidence>
<keyword evidence="3" id="KW-1185">Reference proteome</keyword>
<accession>A0A1G9DYT4</accession>
<protein>
    <submittedName>
        <fullName evidence="2">Uncharacterized protein</fullName>
    </submittedName>
</protein>
<dbReference type="AlphaFoldDB" id="A0A1G9DYT4"/>
<evidence type="ECO:0000313" key="3">
    <source>
        <dbReference type="Proteomes" id="UP000198629"/>
    </source>
</evidence>
<feature type="region of interest" description="Disordered" evidence="1">
    <location>
        <begin position="18"/>
        <end position="54"/>
    </location>
</feature>
<sequence>MSTQSEAIINPEIINNPDHIGSTLTNPEIINNPDTIDTDIINPAKEENERVKQN</sequence>
<dbReference type="EMBL" id="FNFX01000004">
    <property type="protein sequence ID" value="SDK69036.1"/>
    <property type="molecule type" value="Genomic_DNA"/>
</dbReference>